<dbReference type="OrthoDB" id="8301496at2"/>
<dbReference type="Proteomes" id="UP000320582">
    <property type="component" value="Unassembled WGS sequence"/>
</dbReference>
<evidence type="ECO:0000313" key="2">
    <source>
        <dbReference type="Proteomes" id="UP000320582"/>
    </source>
</evidence>
<comment type="caution">
    <text evidence="1">The sequence shown here is derived from an EMBL/GenBank/DDBJ whole genome shotgun (WGS) entry which is preliminary data.</text>
</comment>
<protein>
    <submittedName>
        <fullName evidence="1">Antitoxin VapB</fullName>
    </submittedName>
</protein>
<reference evidence="1 2" key="1">
    <citation type="submission" date="2019-06" db="EMBL/GenBank/DDBJ databases">
        <title>Genomic Encyclopedia of Archaeal and Bacterial Type Strains, Phase II (KMG-II): from individual species to whole genera.</title>
        <authorList>
            <person name="Goeker M."/>
        </authorList>
    </citation>
    <scope>NUCLEOTIDE SEQUENCE [LARGE SCALE GENOMIC DNA]</scope>
    <source>
        <strain evidence="1 2">DSM 18423</strain>
    </source>
</reference>
<dbReference type="InterPro" id="IPR011660">
    <property type="entry name" value="VapB-like"/>
</dbReference>
<proteinExistence type="predicted"/>
<sequence>MPLYIRDDKVDDLATRFMKLSGAKTKTEAVRMALTAQLAVEQARKPLLDRLAPLLHRADELGPPDPDFDMKRFTDEMWDAR</sequence>
<keyword evidence="2" id="KW-1185">Reference proteome</keyword>
<dbReference type="Pfam" id="PF07704">
    <property type="entry name" value="PSK_trans_fac"/>
    <property type="match status" value="1"/>
</dbReference>
<gene>
    <name evidence="1" type="ORF">BD293_3967</name>
</gene>
<name>A0A543K4P5_9RHOB</name>
<dbReference type="AlphaFoldDB" id="A0A543K4P5"/>
<dbReference type="RefSeq" id="WP_142085112.1">
    <property type="nucleotide sequence ID" value="NZ_VFPT01000003.1"/>
</dbReference>
<accession>A0A543K4P5</accession>
<evidence type="ECO:0000313" key="1">
    <source>
        <dbReference type="EMBL" id="TQM90051.1"/>
    </source>
</evidence>
<organism evidence="1 2">
    <name type="scientific">Roseinatronobacter monicus</name>
    <dbReference type="NCBI Taxonomy" id="393481"/>
    <lineage>
        <taxon>Bacteria</taxon>
        <taxon>Pseudomonadati</taxon>
        <taxon>Pseudomonadota</taxon>
        <taxon>Alphaproteobacteria</taxon>
        <taxon>Rhodobacterales</taxon>
        <taxon>Paracoccaceae</taxon>
        <taxon>Roseinatronobacter</taxon>
    </lineage>
</organism>
<dbReference type="EMBL" id="VFPT01000003">
    <property type="protein sequence ID" value="TQM90051.1"/>
    <property type="molecule type" value="Genomic_DNA"/>
</dbReference>